<evidence type="ECO:0000259" key="2">
    <source>
        <dbReference type="PROSITE" id="PS50937"/>
    </source>
</evidence>
<dbReference type="CDD" id="cd01107">
    <property type="entry name" value="HTH_BmrR"/>
    <property type="match status" value="1"/>
</dbReference>
<dbReference type="InterPro" id="IPR010499">
    <property type="entry name" value="AraC_E-bd"/>
</dbReference>
<dbReference type="RefSeq" id="WP_183221423.1">
    <property type="nucleotide sequence ID" value="NZ_BMPW01000005.1"/>
</dbReference>
<dbReference type="InterPro" id="IPR047057">
    <property type="entry name" value="MerR_fam"/>
</dbReference>
<dbReference type="InterPro" id="IPR000551">
    <property type="entry name" value="MerR-type_HTH_dom"/>
</dbReference>
<evidence type="ECO:0000313" key="3">
    <source>
        <dbReference type="EMBL" id="MBB3096148.1"/>
    </source>
</evidence>
<protein>
    <submittedName>
        <fullName evidence="3">DNA-binding transcriptional MerR regulator</fullName>
    </submittedName>
</protein>
<sequence>MDGLLPIGAFSRATLISANTLRAYHESGLLEPAVVDPRTGYRGYRVAQFGDAAVIRHLRELDVPLAAIREILAARDPEVTRRLLAEHRDRTLERAAHLERVLRTTGELLDAPEMVTPAAVIERVLPPVRAFTITREVAEDDFAGFLGEAFRQLTAVAAVGPPGAVFPAEYRDEPVPVTAYMPADDGPALLPGGRFAVFEFTGPYREMTAGYRSLGAWLAGTGMAIAGPVRESYLVGPGDGVPEDGYRTDICWPLHLTEE</sequence>
<dbReference type="PROSITE" id="PS50937">
    <property type="entry name" value="HTH_MERR_2"/>
    <property type="match status" value="1"/>
</dbReference>
<dbReference type="SMART" id="SM00871">
    <property type="entry name" value="AraC_E_bind"/>
    <property type="match status" value="1"/>
</dbReference>
<keyword evidence="4" id="KW-1185">Reference proteome</keyword>
<feature type="domain" description="HTH merR-type" evidence="2">
    <location>
        <begin position="4"/>
        <end position="74"/>
    </location>
</feature>
<dbReference type="PANTHER" id="PTHR30204:SF97">
    <property type="entry name" value="MERR FAMILY REGULATORY PROTEIN"/>
    <property type="match status" value="1"/>
</dbReference>
<dbReference type="InterPro" id="IPR009061">
    <property type="entry name" value="DNA-bd_dom_put_sf"/>
</dbReference>
<dbReference type="Gene3D" id="1.10.1660.10">
    <property type="match status" value="1"/>
</dbReference>
<evidence type="ECO:0000313" key="4">
    <source>
        <dbReference type="Proteomes" id="UP000590749"/>
    </source>
</evidence>
<keyword evidence="1 3" id="KW-0238">DNA-binding</keyword>
<dbReference type="InterPro" id="IPR011256">
    <property type="entry name" value="Reg_factor_effector_dom_sf"/>
</dbReference>
<accession>A0A7W5AH10</accession>
<dbReference type="SMART" id="SM00422">
    <property type="entry name" value="HTH_MERR"/>
    <property type="match status" value="1"/>
</dbReference>
<comment type="caution">
    <text evidence="3">The sequence shown here is derived from an EMBL/GenBank/DDBJ whole genome shotgun (WGS) entry which is preliminary data.</text>
</comment>
<reference evidence="3 4" key="1">
    <citation type="submission" date="2020-08" db="EMBL/GenBank/DDBJ databases">
        <title>Genomic Encyclopedia of Type Strains, Phase III (KMG-III): the genomes of soil and plant-associated and newly described type strains.</title>
        <authorList>
            <person name="Whitman W."/>
        </authorList>
    </citation>
    <scope>NUCLEOTIDE SEQUENCE [LARGE SCALE GENOMIC DNA]</scope>
    <source>
        <strain evidence="3 4">CECT 3287</strain>
    </source>
</reference>
<name>A0A7W5AH10_9ACTN</name>
<dbReference type="GO" id="GO:0003677">
    <property type="term" value="F:DNA binding"/>
    <property type="evidence" value="ECO:0007669"/>
    <property type="project" value="UniProtKB-KW"/>
</dbReference>
<dbReference type="GO" id="GO:0003700">
    <property type="term" value="F:DNA-binding transcription factor activity"/>
    <property type="evidence" value="ECO:0007669"/>
    <property type="project" value="InterPro"/>
</dbReference>
<evidence type="ECO:0000256" key="1">
    <source>
        <dbReference type="ARBA" id="ARBA00023125"/>
    </source>
</evidence>
<dbReference type="Gene3D" id="3.20.80.10">
    <property type="entry name" value="Regulatory factor, effector binding domain"/>
    <property type="match status" value="1"/>
</dbReference>
<dbReference type="SUPFAM" id="SSF46955">
    <property type="entry name" value="Putative DNA-binding domain"/>
    <property type="match status" value="1"/>
</dbReference>
<gene>
    <name evidence="3" type="ORF">FHR83_003818</name>
</gene>
<dbReference type="SUPFAM" id="SSF55136">
    <property type="entry name" value="Probable bacterial effector-binding domain"/>
    <property type="match status" value="1"/>
</dbReference>
<dbReference type="InterPro" id="IPR029442">
    <property type="entry name" value="GyrI-like"/>
</dbReference>
<dbReference type="PANTHER" id="PTHR30204">
    <property type="entry name" value="REDOX-CYCLING DRUG-SENSING TRANSCRIPTIONAL ACTIVATOR SOXR"/>
    <property type="match status" value="1"/>
</dbReference>
<dbReference type="Pfam" id="PF06445">
    <property type="entry name" value="GyrI-like"/>
    <property type="match status" value="1"/>
</dbReference>
<organism evidence="3 4">
    <name type="scientific">Actinoplanes campanulatus</name>
    <dbReference type="NCBI Taxonomy" id="113559"/>
    <lineage>
        <taxon>Bacteria</taxon>
        <taxon>Bacillati</taxon>
        <taxon>Actinomycetota</taxon>
        <taxon>Actinomycetes</taxon>
        <taxon>Micromonosporales</taxon>
        <taxon>Micromonosporaceae</taxon>
        <taxon>Actinoplanes</taxon>
    </lineage>
</organism>
<dbReference type="Pfam" id="PF13411">
    <property type="entry name" value="MerR_1"/>
    <property type="match status" value="1"/>
</dbReference>
<dbReference type="Proteomes" id="UP000590749">
    <property type="component" value="Unassembled WGS sequence"/>
</dbReference>
<dbReference type="EMBL" id="JACHXF010000007">
    <property type="protein sequence ID" value="MBB3096148.1"/>
    <property type="molecule type" value="Genomic_DNA"/>
</dbReference>
<dbReference type="AlphaFoldDB" id="A0A7W5AH10"/>
<proteinExistence type="predicted"/>